<keyword evidence="6 7" id="KW-0472">Membrane</keyword>
<sequence>MTSTVAPQAASSTPPSSQPGVRRYLPGLLLACGGALIGVIVNRFNAIASPLLVAIVLGAIVANVVRLPEAVQPGLQFSGKKLLRLGIVLLGLQLSVSTVLGLGAGMIVTVVAVVAIGILVTTFIGRAMGLSPTQSLLVACGFSICGAAAVAAADGVIDADEEEVATSVALVVIFGTLMIPIVPFLAGAMGLSNRTAGLWAGASIHEVAQVVAAGGAIGGGALAVAVVVKLARVLMLAPVMAVLGWQRRREITRQGTDAQITLPPLVPLFVLGFIAMVAVRSTLPVPTALLDWLKQAQTFLLAAAMFALGCGVRIATMKKVGPKPFVLALISTVIVAVVGLAGVLLAS</sequence>
<feature type="transmembrane region" description="Helical" evidence="7">
    <location>
        <begin position="24"/>
        <end position="41"/>
    </location>
</feature>
<evidence type="ECO:0000256" key="7">
    <source>
        <dbReference type="SAM" id="Phobius"/>
    </source>
</evidence>
<accession>A0A967AYZ4</accession>
<dbReference type="PANTHER" id="PTHR30106:SF2">
    <property type="entry name" value="UPF0324 INNER MEMBRANE PROTEIN YEIH"/>
    <property type="match status" value="1"/>
</dbReference>
<evidence type="ECO:0000313" key="8">
    <source>
        <dbReference type="EMBL" id="NHN54205.1"/>
    </source>
</evidence>
<dbReference type="GO" id="GO:0005886">
    <property type="term" value="C:plasma membrane"/>
    <property type="evidence" value="ECO:0007669"/>
    <property type="project" value="UniProtKB-SubCell"/>
</dbReference>
<feature type="transmembrane region" description="Helical" evidence="7">
    <location>
        <begin position="223"/>
        <end position="245"/>
    </location>
</feature>
<protein>
    <submittedName>
        <fullName evidence="8">Sulfate exporter family transporter</fullName>
    </submittedName>
</protein>
<feature type="transmembrane region" description="Helical" evidence="7">
    <location>
        <begin position="106"/>
        <end position="124"/>
    </location>
</feature>
<feature type="transmembrane region" description="Helical" evidence="7">
    <location>
        <begin position="198"/>
        <end position="217"/>
    </location>
</feature>
<keyword evidence="4 7" id="KW-0812">Transmembrane</keyword>
<keyword evidence="9" id="KW-1185">Reference proteome</keyword>
<evidence type="ECO:0000256" key="6">
    <source>
        <dbReference type="ARBA" id="ARBA00023136"/>
    </source>
</evidence>
<feature type="transmembrane region" description="Helical" evidence="7">
    <location>
        <begin position="265"/>
        <end position="283"/>
    </location>
</feature>
<dbReference type="InterPro" id="IPR018383">
    <property type="entry name" value="UPF0324_pro"/>
</dbReference>
<feature type="transmembrane region" description="Helical" evidence="7">
    <location>
        <begin position="47"/>
        <end position="67"/>
    </location>
</feature>
<dbReference type="Proteomes" id="UP000744769">
    <property type="component" value="Unassembled WGS sequence"/>
</dbReference>
<dbReference type="PANTHER" id="PTHR30106">
    <property type="entry name" value="INNER MEMBRANE PROTEIN YEIH-RELATED"/>
    <property type="match status" value="1"/>
</dbReference>
<organism evidence="8 9">
    <name type="scientific">Metallococcus carri</name>
    <dbReference type="NCBI Taxonomy" id="1656884"/>
    <lineage>
        <taxon>Bacteria</taxon>
        <taxon>Bacillati</taxon>
        <taxon>Actinomycetota</taxon>
        <taxon>Actinomycetes</taxon>
        <taxon>Micrococcales</taxon>
        <taxon>Dermacoccaceae</taxon>
        <taxon>Metallococcus</taxon>
    </lineage>
</organism>
<keyword evidence="3" id="KW-1003">Cell membrane</keyword>
<keyword evidence="5 7" id="KW-1133">Transmembrane helix</keyword>
<comment type="subcellular location">
    <subcellularLocation>
        <location evidence="1">Cell membrane</location>
        <topology evidence="1">Multi-pass membrane protein</topology>
    </subcellularLocation>
</comment>
<feature type="transmembrane region" description="Helical" evidence="7">
    <location>
        <begin position="326"/>
        <end position="346"/>
    </location>
</feature>
<feature type="transmembrane region" description="Helical" evidence="7">
    <location>
        <begin position="295"/>
        <end position="314"/>
    </location>
</feature>
<proteinExistence type="inferred from homology"/>
<evidence type="ECO:0000256" key="5">
    <source>
        <dbReference type="ARBA" id="ARBA00022989"/>
    </source>
</evidence>
<reference evidence="8" key="1">
    <citation type="submission" date="2020-03" db="EMBL/GenBank/DDBJ databases">
        <title>Draft sequencing of Calidifontibacter sp. DB0510.</title>
        <authorList>
            <person name="Kim D.-U."/>
        </authorList>
    </citation>
    <scope>NUCLEOTIDE SEQUENCE</scope>
    <source>
        <strain evidence="8">DB0510</strain>
    </source>
</reference>
<evidence type="ECO:0000313" key="9">
    <source>
        <dbReference type="Proteomes" id="UP000744769"/>
    </source>
</evidence>
<dbReference type="EMBL" id="JAAOIV010000001">
    <property type="protein sequence ID" value="NHN54205.1"/>
    <property type="molecule type" value="Genomic_DNA"/>
</dbReference>
<gene>
    <name evidence="8" type="ORF">G9U51_00205</name>
</gene>
<comment type="caution">
    <text evidence="8">The sequence shown here is derived from an EMBL/GenBank/DDBJ whole genome shotgun (WGS) entry which is preliminary data.</text>
</comment>
<dbReference type="Pfam" id="PF03601">
    <property type="entry name" value="Cons_hypoth698"/>
    <property type="match status" value="1"/>
</dbReference>
<dbReference type="AlphaFoldDB" id="A0A967AYZ4"/>
<evidence type="ECO:0000256" key="1">
    <source>
        <dbReference type="ARBA" id="ARBA00004651"/>
    </source>
</evidence>
<name>A0A967AYZ4_9MICO</name>
<dbReference type="RefSeq" id="WP_166191489.1">
    <property type="nucleotide sequence ID" value="NZ_JAAOIV010000001.1"/>
</dbReference>
<feature type="transmembrane region" description="Helical" evidence="7">
    <location>
        <begin position="165"/>
        <end position="186"/>
    </location>
</feature>
<evidence type="ECO:0000256" key="2">
    <source>
        <dbReference type="ARBA" id="ARBA00007977"/>
    </source>
</evidence>
<evidence type="ECO:0000256" key="4">
    <source>
        <dbReference type="ARBA" id="ARBA00022692"/>
    </source>
</evidence>
<feature type="transmembrane region" description="Helical" evidence="7">
    <location>
        <begin position="136"/>
        <end position="153"/>
    </location>
</feature>
<evidence type="ECO:0000256" key="3">
    <source>
        <dbReference type="ARBA" id="ARBA00022475"/>
    </source>
</evidence>
<comment type="similarity">
    <text evidence="2">Belongs to the UPF0324 family.</text>
</comment>
<feature type="transmembrane region" description="Helical" evidence="7">
    <location>
        <begin position="82"/>
        <end position="100"/>
    </location>
</feature>